<feature type="domain" description="Penicillin-binding protein dimerisation" evidence="18">
    <location>
        <begin position="63"/>
        <end position="209"/>
    </location>
</feature>
<keyword evidence="3 16" id="KW-0997">Cell inner membrane</keyword>
<evidence type="ECO:0000256" key="14">
    <source>
        <dbReference type="ARBA" id="ARBA00023306"/>
    </source>
</evidence>
<keyword evidence="5 16" id="KW-0121">Carboxypeptidase</keyword>
<keyword evidence="8 16" id="KW-0378">Hydrolase</keyword>
<dbReference type="SUPFAM" id="SSF56601">
    <property type="entry name" value="beta-lactamase/transpeptidase-like"/>
    <property type="match status" value="1"/>
</dbReference>
<dbReference type="Proteomes" id="UP001595840">
    <property type="component" value="Unassembled WGS sequence"/>
</dbReference>
<gene>
    <name evidence="16" type="primary">ftsI</name>
    <name evidence="19" type="ORF">ACFOX3_14960</name>
</gene>
<feature type="transmembrane region" description="Helical" evidence="16">
    <location>
        <begin position="12"/>
        <end position="34"/>
    </location>
</feature>
<evidence type="ECO:0000256" key="2">
    <source>
        <dbReference type="ARBA" id="ARBA00022475"/>
    </source>
</evidence>
<evidence type="ECO:0000256" key="15">
    <source>
        <dbReference type="ARBA" id="ARBA00023316"/>
    </source>
</evidence>
<evidence type="ECO:0000256" key="11">
    <source>
        <dbReference type="ARBA" id="ARBA00022989"/>
    </source>
</evidence>
<organism evidence="19 20">
    <name type="scientific">Simiduia curdlanivorans</name>
    <dbReference type="NCBI Taxonomy" id="1492769"/>
    <lineage>
        <taxon>Bacteria</taxon>
        <taxon>Pseudomonadati</taxon>
        <taxon>Pseudomonadota</taxon>
        <taxon>Gammaproteobacteria</taxon>
        <taxon>Cellvibrionales</taxon>
        <taxon>Cellvibrionaceae</taxon>
        <taxon>Simiduia</taxon>
    </lineage>
</organism>
<evidence type="ECO:0000256" key="9">
    <source>
        <dbReference type="ARBA" id="ARBA00022960"/>
    </source>
</evidence>
<dbReference type="RefSeq" id="WP_290261571.1">
    <property type="nucleotide sequence ID" value="NZ_JAUFQG010000004.1"/>
</dbReference>
<keyword evidence="11 16" id="KW-1133">Transmembrane helix</keyword>
<evidence type="ECO:0000256" key="13">
    <source>
        <dbReference type="ARBA" id="ARBA00023210"/>
    </source>
</evidence>
<dbReference type="EC" id="3.4.16.4" evidence="16"/>
<keyword evidence="10 16" id="KW-0573">Peptidoglycan synthesis</keyword>
<keyword evidence="14 16" id="KW-0131">Cell cycle</keyword>
<evidence type="ECO:0000313" key="19">
    <source>
        <dbReference type="EMBL" id="MFC4363613.1"/>
    </source>
</evidence>
<evidence type="ECO:0000256" key="6">
    <source>
        <dbReference type="ARBA" id="ARBA00022670"/>
    </source>
</evidence>
<keyword evidence="15 16" id="KW-0961">Cell wall biogenesis/degradation</keyword>
<evidence type="ECO:0000259" key="18">
    <source>
        <dbReference type="Pfam" id="PF03717"/>
    </source>
</evidence>
<accession>A0ABV8V6W6</accession>
<sequence>MSRVQKPFQLARWRFVFAVAFLLVLVVAITWHLARVQVLPGEEKGFEFLQGQGEARTLREERIAAYRGVITDRNGEPLAVSTPVKSLWVNPKLLPAEDVGRLAGALGVSKASLQKRLAENAKREFMYLKRHLPPQDADIVLALGIAGVSSEQEYRRYYPAAEVTSHIVGFTNVDERGQEGVEMAFDTWLSGQQGVKQVLRDLRGRNIKEVGLVRAAEAGKDIALSIDLRLQYLAYRELKAAVQAHQARAGSIVVIDVQTGEILAMANQPSYNPNDRSNLKPAAMRNRAMTDQFEPGSTVKPLTIMAALEAGKVHPHTPIETSPGYIRVGKKTLLDPVNYGLIDVTKIITKSSQVGLTKVALTMEPKQIRDMYVRLGFGQVSNTGFPGESAGQLPNHQRWQPIVQANYAFGYGLTVTALQLAQAYAIVAGAGIKHPVSLLKNDTPQQGEHIVDHRYTDQLINMLKTVVEPGGTATRAKLDNYTVAGKTGTAHKVGPNGYEASRYRSLFAGLAPADNPRLAIVVVVDEPGAGKYFGGDVAAPVFARVTEGALRALQVPPEPAVTQLVSRGGHR</sequence>
<protein>
    <recommendedName>
        <fullName evidence="16">Peptidoglycan D,D-transpeptidase FtsI</fullName>
        <ecNumber evidence="16">3.4.16.4</ecNumber>
    </recommendedName>
    <alternativeName>
        <fullName evidence="16">Penicillin-binding protein 3</fullName>
        <shortName evidence="16">PBP-3</shortName>
    </alternativeName>
</protein>
<comment type="caution">
    <text evidence="19">The sequence shown here is derived from an EMBL/GenBank/DDBJ whole genome shotgun (WGS) entry which is preliminary data.</text>
</comment>
<evidence type="ECO:0000256" key="3">
    <source>
        <dbReference type="ARBA" id="ARBA00022519"/>
    </source>
</evidence>
<dbReference type="Gene3D" id="3.40.710.10">
    <property type="entry name" value="DD-peptidase/beta-lactamase superfamily"/>
    <property type="match status" value="1"/>
</dbReference>
<comment type="catalytic activity">
    <reaction evidence="16">
        <text>Preferential cleavage: (Ac)2-L-Lys-D-Ala-|-D-Ala. Also transpeptidation of peptidyl-alanyl moieties that are N-acyl substituents of D-alanine.</text>
        <dbReference type="EC" id="3.4.16.4"/>
    </reaction>
</comment>
<evidence type="ECO:0000256" key="10">
    <source>
        <dbReference type="ARBA" id="ARBA00022984"/>
    </source>
</evidence>
<dbReference type="EMBL" id="JBHSCX010000020">
    <property type="protein sequence ID" value="MFC4363613.1"/>
    <property type="molecule type" value="Genomic_DNA"/>
</dbReference>
<dbReference type="InterPro" id="IPR012338">
    <property type="entry name" value="Beta-lactam/transpept-like"/>
</dbReference>
<dbReference type="InterPro" id="IPR036138">
    <property type="entry name" value="PBP_dimer_sf"/>
</dbReference>
<comment type="subcellular location">
    <subcellularLocation>
        <location evidence="16">Cell inner membrane</location>
        <topology evidence="16">Single-pass membrane protein</topology>
    </subcellularLocation>
    <subcellularLocation>
        <location evidence="1">Membrane</location>
    </subcellularLocation>
</comment>
<dbReference type="InterPro" id="IPR050515">
    <property type="entry name" value="Beta-lactam/transpept"/>
</dbReference>
<evidence type="ECO:0000256" key="5">
    <source>
        <dbReference type="ARBA" id="ARBA00022645"/>
    </source>
</evidence>
<keyword evidence="9 16" id="KW-0133">Cell shape</keyword>
<keyword evidence="12 16" id="KW-0472">Membrane</keyword>
<comment type="pathway">
    <text evidence="16">Cell wall biogenesis; peptidoglycan biosynthesis.</text>
</comment>
<comment type="function">
    <text evidence="16">Catalyzes cross-linking of the peptidoglycan cell wall at the division septum.</text>
</comment>
<dbReference type="SUPFAM" id="SSF56519">
    <property type="entry name" value="Penicillin binding protein dimerisation domain"/>
    <property type="match status" value="1"/>
</dbReference>
<dbReference type="Gene3D" id="3.90.1310.10">
    <property type="entry name" value="Penicillin-binding protein 2a (Domain 2)"/>
    <property type="match status" value="1"/>
</dbReference>
<comment type="similarity">
    <text evidence="16">Belongs to the transpeptidase family. FtsI subfamily.</text>
</comment>
<dbReference type="InterPro" id="IPR001460">
    <property type="entry name" value="PCN-bd_Tpept"/>
</dbReference>
<keyword evidence="6 16" id="KW-0645">Protease</keyword>
<keyword evidence="20" id="KW-1185">Reference proteome</keyword>
<keyword evidence="2 16" id="KW-1003">Cell membrane</keyword>
<evidence type="ECO:0000256" key="4">
    <source>
        <dbReference type="ARBA" id="ARBA00022618"/>
    </source>
</evidence>
<dbReference type="PANTHER" id="PTHR30627">
    <property type="entry name" value="PEPTIDOGLYCAN D,D-TRANSPEPTIDASE"/>
    <property type="match status" value="1"/>
</dbReference>
<dbReference type="Gene3D" id="1.10.150.770">
    <property type="match status" value="1"/>
</dbReference>
<dbReference type="HAMAP" id="MF_02080">
    <property type="entry name" value="FtsI_transpept"/>
    <property type="match status" value="1"/>
</dbReference>
<evidence type="ECO:0000256" key="7">
    <source>
        <dbReference type="ARBA" id="ARBA00022692"/>
    </source>
</evidence>
<dbReference type="Pfam" id="PF03717">
    <property type="entry name" value="PBP_dimer"/>
    <property type="match status" value="1"/>
</dbReference>
<feature type="domain" description="Penicillin-binding protein transpeptidase" evidence="17">
    <location>
        <begin position="250"/>
        <end position="546"/>
    </location>
</feature>
<reference evidence="20" key="1">
    <citation type="journal article" date="2019" name="Int. J. Syst. Evol. Microbiol.">
        <title>The Global Catalogue of Microorganisms (GCM) 10K type strain sequencing project: providing services to taxonomists for standard genome sequencing and annotation.</title>
        <authorList>
            <consortium name="The Broad Institute Genomics Platform"/>
            <consortium name="The Broad Institute Genome Sequencing Center for Infectious Disease"/>
            <person name="Wu L."/>
            <person name="Ma J."/>
        </authorList>
    </citation>
    <scope>NUCLEOTIDE SEQUENCE [LARGE SCALE GENOMIC DNA]</scope>
    <source>
        <strain evidence="20">CECT 8570</strain>
    </source>
</reference>
<evidence type="ECO:0000313" key="20">
    <source>
        <dbReference type="Proteomes" id="UP001595840"/>
    </source>
</evidence>
<evidence type="ECO:0000256" key="8">
    <source>
        <dbReference type="ARBA" id="ARBA00022801"/>
    </source>
</evidence>
<evidence type="ECO:0000256" key="1">
    <source>
        <dbReference type="ARBA" id="ARBA00004370"/>
    </source>
</evidence>
<keyword evidence="7 16" id="KW-0812">Transmembrane</keyword>
<feature type="active site" description="Acyl-ester intermediate" evidence="16">
    <location>
        <position position="297"/>
    </location>
</feature>
<dbReference type="PANTHER" id="PTHR30627:SF1">
    <property type="entry name" value="PEPTIDOGLYCAN D,D-TRANSPEPTIDASE FTSI"/>
    <property type="match status" value="1"/>
</dbReference>
<evidence type="ECO:0000256" key="16">
    <source>
        <dbReference type="HAMAP-Rule" id="MF_02080"/>
    </source>
</evidence>
<dbReference type="Gene3D" id="3.30.450.330">
    <property type="match status" value="1"/>
</dbReference>
<keyword evidence="13 16" id="KW-0717">Septation</keyword>
<dbReference type="InterPro" id="IPR037532">
    <property type="entry name" value="FtsI_transpept"/>
</dbReference>
<name>A0ABV8V6W6_9GAMM</name>
<dbReference type="Pfam" id="PF00905">
    <property type="entry name" value="Transpeptidase"/>
    <property type="match status" value="1"/>
</dbReference>
<proteinExistence type="inferred from homology"/>
<evidence type="ECO:0000256" key="12">
    <source>
        <dbReference type="ARBA" id="ARBA00023136"/>
    </source>
</evidence>
<keyword evidence="4 16" id="KW-0132">Cell division</keyword>
<dbReference type="InterPro" id="IPR005311">
    <property type="entry name" value="PBP_dimer"/>
</dbReference>
<evidence type="ECO:0000259" key="17">
    <source>
        <dbReference type="Pfam" id="PF00905"/>
    </source>
</evidence>